<dbReference type="PROSITE" id="PS51384">
    <property type="entry name" value="FAD_FR"/>
    <property type="match status" value="1"/>
</dbReference>
<dbReference type="RefSeq" id="WP_243648089.1">
    <property type="nucleotide sequence ID" value="NZ_SMGK01000002.1"/>
</dbReference>
<dbReference type="SUPFAM" id="SSF52343">
    <property type="entry name" value="Ferredoxin reductase-like, C-terminal NADP-linked domain"/>
    <property type="match status" value="1"/>
</dbReference>
<dbReference type="InterPro" id="IPR017927">
    <property type="entry name" value="FAD-bd_FR_type"/>
</dbReference>
<comment type="cofactor">
    <cofactor evidence="12">
        <name>FAD</name>
        <dbReference type="ChEBI" id="CHEBI:57692"/>
    </cofactor>
    <text evidence="12">Binds 1 FAD per subunit.</text>
</comment>
<gene>
    <name evidence="15" type="ORF">C7378_1108</name>
</gene>
<dbReference type="Proteomes" id="UP000295210">
    <property type="component" value="Unassembled WGS sequence"/>
</dbReference>
<keyword evidence="16" id="KW-1185">Reference proteome</keyword>
<dbReference type="PRINTS" id="PR00371">
    <property type="entry name" value="FPNCR"/>
</dbReference>
<dbReference type="Gene3D" id="3.40.50.360">
    <property type="match status" value="1"/>
</dbReference>
<evidence type="ECO:0000256" key="3">
    <source>
        <dbReference type="ARBA" id="ARBA00022605"/>
    </source>
</evidence>
<reference evidence="15 16" key="1">
    <citation type="submission" date="2019-03" db="EMBL/GenBank/DDBJ databases">
        <title>Genomic Encyclopedia of Type Strains, Phase IV (KMG-IV): sequencing the most valuable type-strain genomes for metagenomic binning, comparative biology and taxonomic classification.</title>
        <authorList>
            <person name="Goeker M."/>
        </authorList>
    </citation>
    <scope>NUCLEOTIDE SEQUENCE [LARGE SCALE GENOMIC DNA]</scope>
    <source>
        <strain evidence="15 16">DSM 103428</strain>
    </source>
</reference>
<dbReference type="InterPro" id="IPR010199">
    <property type="entry name" value="CysJ"/>
</dbReference>
<dbReference type="Pfam" id="PF00175">
    <property type="entry name" value="NAD_binding_1"/>
    <property type="match status" value="1"/>
</dbReference>
<dbReference type="EC" id="1.8.1.2" evidence="1"/>
<dbReference type="NCBIfam" id="NF004859">
    <property type="entry name" value="PRK06214.1"/>
    <property type="match status" value="1"/>
</dbReference>
<feature type="binding site" evidence="12">
    <location>
        <begin position="101"/>
        <end position="104"/>
    </location>
    <ligand>
        <name>FMN</name>
        <dbReference type="ChEBI" id="CHEBI:58210"/>
    </ligand>
</feature>
<evidence type="ECO:0000256" key="9">
    <source>
        <dbReference type="ARBA" id="ARBA00023002"/>
    </source>
</evidence>
<feature type="binding site" evidence="12">
    <location>
        <position position="555"/>
    </location>
    <ligand>
        <name>NADP(+)</name>
        <dbReference type="ChEBI" id="CHEBI:58349"/>
    </ligand>
</feature>
<evidence type="ECO:0000256" key="5">
    <source>
        <dbReference type="ARBA" id="ARBA00022643"/>
    </source>
</evidence>
<comment type="catalytic activity">
    <reaction evidence="11">
        <text>hydrogen sulfide + 3 NADP(+) + 3 H2O = sulfite + 3 NADPH + 4 H(+)</text>
        <dbReference type="Rhea" id="RHEA:13801"/>
        <dbReference type="ChEBI" id="CHEBI:15377"/>
        <dbReference type="ChEBI" id="CHEBI:15378"/>
        <dbReference type="ChEBI" id="CHEBI:17359"/>
        <dbReference type="ChEBI" id="CHEBI:29919"/>
        <dbReference type="ChEBI" id="CHEBI:57783"/>
        <dbReference type="ChEBI" id="CHEBI:58349"/>
        <dbReference type="EC" id="1.8.1.2"/>
    </reaction>
</comment>
<feature type="binding site" evidence="12">
    <location>
        <begin position="380"/>
        <end position="383"/>
    </location>
    <ligand>
        <name>FAD</name>
        <dbReference type="ChEBI" id="CHEBI:57692"/>
    </ligand>
</feature>
<dbReference type="InterPro" id="IPR023173">
    <property type="entry name" value="NADPH_Cyt_P450_Rdtase_alpha"/>
</dbReference>
<keyword evidence="2" id="KW-0813">Transport</keyword>
<dbReference type="Pfam" id="PF00258">
    <property type="entry name" value="Flavodoxin_1"/>
    <property type="match status" value="1"/>
</dbReference>
<dbReference type="GO" id="GO:0050660">
    <property type="term" value="F:flavin adenine dinucleotide binding"/>
    <property type="evidence" value="ECO:0007669"/>
    <property type="project" value="InterPro"/>
</dbReference>
<organism evidence="15 16">
    <name type="scientific">Acidipila rosea</name>
    <dbReference type="NCBI Taxonomy" id="768535"/>
    <lineage>
        <taxon>Bacteria</taxon>
        <taxon>Pseudomonadati</taxon>
        <taxon>Acidobacteriota</taxon>
        <taxon>Terriglobia</taxon>
        <taxon>Terriglobales</taxon>
        <taxon>Acidobacteriaceae</taxon>
        <taxon>Acidipila</taxon>
    </lineage>
</organism>
<dbReference type="Pfam" id="PF00667">
    <property type="entry name" value="FAD_binding_1"/>
    <property type="match status" value="1"/>
</dbReference>
<dbReference type="GO" id="GO:0019344">
    <property type="term" value="P:cysteine biosynthetic process"/>
    <property type="evidence" value="ECO:0007669"/>
    <property type="project" value="UniProtKB-KW"/>
</dbReference>
<feature type="binding site" evidence="12">
    <location>
        <begin position="398"/>
        <end position="400"/>
    </location>
    <ligand>
        <name>FAD</name>
        <dbReference type="ChEBI" id="CHEBI:57692"/>
    </ligand>
</feature>
<accession>A0A4R1L5T6</accession>
<keyword evidence="10" id="KW-0198">Cysteine biosynthesis</keyword>
<dbReference type="FunFam" id="3.40.50.80:FF:000001">
    <property type="entry name" value="NADPH--cytochrome P450 reductase 1"/>
    <property type="match status" value="1"/>
</dbReference>
<dbReference type="SUPFAM" id="SSF63380">
    <property type="entry name" value="Riboflavin synthase domain-like"/>
    <property type="match status" value="1"/>
</dbReference>
<evidence type="ECO:0000256" key="12">
    <source>
        <dbReference type="PIRSR" id="PIRSR000207-1"/>
    </source>
</evidence>
<proteinExistence type="predicted"/>
<dbReference type="Gene3D" id="3.40.50.80">
    <property type="entry name" value="Nucleotide-binding domain of ferredoxin-NADP reductase (FNR) module"/>
    <property type="match status" value="1"/>
</dbReference>
<keyword evidence="5 12" id="KW-0288">FMN</keyword>
<feature type="binding site" evidence="12">
    <location>
        <position position="404"/>
    </location>
    <ligand>
        <name>FAD</name>
        <dbReference type="ChEBI" id="CHEBI:57692"/>
    </ligand>
</feature>
<dbReference type="Gene3D" id="2.40.30.10">
    <property type="entry name" value="Translation factors"/>
    <property type="match status" value="1"/>
</dbReference>
<feature type="binding site" evidence="12">
    <location>
        <begin position="519"/>
        <end position="523"/>
    </location>
    <ligand>
        <name>NADP(+)</name>
        <dbReference type="ChEBI" id="CHEBI:58349"/>
    </ligand>
</feature>
<evidence type="ECO:0000256" key="4">
    <source>
        <dbReference type="ARBA" id="ARBA00022630"/>
    </source>
</evidence>
<evidence type="ECO:0000256" key="11">
    <source>
        <dbReference type="ARBA" id="ARBA00052219"/>
    </source>
</evidence>
<evidence type="ECO:0000256" key="1">
    <source>
        <dbReference type="ARBA" id="ARBA00012604"/>
    </source>
</evidence>
<feature type="domain" description="FAD-binding FR-type" evidence="14">
    <location>
        <begin position="224"/>
        <end position="442"/>
    </location>
</feature>
<protein>
    <recommendedName>
        <fullName evidence="1">assimilatory sulfite reductase (NADPH)</fullName>
        <ecNumber evidence="1">1.8.1.2</ecNumber>
    </recommendedName>
</protein>
<dbReference type="InterPro" id="IPR001433">
    <property type="entry name" value="OxRdtase_FAD/NAD-bd"/>
</dbReference>
<comment type="cofactor">
    <cofactor evidence="12">
        <name>FMN</name>
        <dbReference type="ChEBI" id="CHEBI:58210"/>
    </cofactor>
    <text evidence="12">Binds 1 FMN per subunit.</text>
</comment>
<dbReference type="Gene3D" id="1.20.990.10">
    <property type="entry name" value="NADPH-cytochrome p450 Reductase, Chain A, domain 3"/>
    <property type="match status" value="1"/>
</dbReference>
<keyword evidence="6 12" id="KW-0274">FAD</keyword>
<dbReference type="CDD" id="cd06199">
    <property type="entry name" value="SiR"/>
    <property type="match status" value="1"/>
</dbReference>
<feature type="binding site" evidence="12">
    <location>
        <position position="593"/>
    </location>
    <ligand>
        <name>FAD</name>
        <dbReference type="ChEBI" id="CHEBI:57692"/>
    </ligand>
</feature>
<name>A0A4R1L5T6_9BACT</name>
<dbReference type="PANTHER" id="PTHR19384:SF128">
    <property type="entry name" value="NADPH OXIDOREDUCTASE A"/>
    <property type="match status" value="1"/>
</dbReference>
<evidence type="ECO:0000256" key="6">
    <source>
        <dbReference type="ARBA" id="ARBA00022827"/>
    </source>
</evidence>
<feature type="binding site" evidence="12">
    <location>
        <begin position="137"/>
        <end position="146"/>
    </location>
    <ligand>
        <name>FMN</name>
        <dbReference type="ChEBI" id="CHEBI:58210"/>
    </ligand>
</feature>
<dbReference type="AlphaFoldDB" id="A0A4R1L5T6"/>
<dbReference type="GO" id="GO:0005829">
    <property type="term" value="C:cytosol"/>
    <property type="evidence" value="ECO:0007669"/>
    <property type="project" value="TreeGrafter"/>
</dbReference>
<keyword evidence="8" id="KW-0249">Electron transport</keyword>
<dbReference type="InterPro" id="IPR001709">
    <property type="entry name" value="Flavoprot_Pyr_Nucl_cyt_Rdtase"/>
</dbReference>
<comment type="caution">
    <text evidence="15">The sequence shown here is derived from an EMBL/GenBank/DDBJ whole genome shotgun (WGS) entry which is preliminary data.</text>
</comment>
<dbReference type="PIRSF" id="PIRSF000207">
    <property type="entry name" value="SiR-FP_CysJ"/>
    <property type="match status" value="1"/>
</dbReference>
<dbReference type="GO" id="GO:0010181">
    <property type="term" value="F:FMN binding"/>
    <property type="evidence" value="ECO:0007669"/>
    <property type="project" value="InterPro"/>
</dbReference>
<evidence type="ECO:0000256" key="10">
    <source>
        <dbReference type="ARBA" id="ARBA00023192"/>
    </source>
</evidence>
<evidence type="ECO:0000313" key="16">
    <source>
        <dbReference type="Proteomes" id="UP000295210"/>
    </source>
</evidence>
<feature type="binding site" evidence="12">
    <location>
        <position position="313"/>
    </location>
    <ligand>
        <name>FAD</name>
        <dbReference type="ChEBI" id="CHEBI:57692"/>
    </ligand>
</feature>
<dbReference type="InterPro" id="IPR017938">
    <property type="entry name" value="Riboflavin_synthase-like_b-brl"/>
</dbReference>
<evidence type="ECO:0000259" key="13">
    <source>
        <dbReference type="PROSITE" id="PS50902"/>
    </source>
</evidence>
<dbReference type="PROSITE" id="PS50902">
    <property type="entry name" value="FLAVODOXIN_LIKE"/>
    <property type="match status" value="1"/>
</dbReference>
<dbReference type="InterPro" id="IPR008254">
    <property type="entry name" value="Flavodoxin/NO_synth"/>
</dbReference>
<dbReference type="SUPFAM" id="SSF52218">
    <property type="entry name" value="Flavoproteins"/>
    <property type="match status" value="1"/>
</dbReference>
<feature type="domain" description="Flavodoxin-like" evidence="13">
    <location>
        <begin position="48"/>
        <end position="186"/>
    </location>
</feature>
<keyword evidence="4" id="KW-0285">Flavoprotein</keyword>
<dbReference type="GO" id="GO:0004783">
    <property type="term" value="F:sulfite reductase (NADPH) activity"/>
    <property type="evidence" value="ECO:0007669"/>
    <property type="project" value="UniProtKB-EC"/>
</dbReference>
<evidence type="ECO:0000259" key="14">
    <source>
        <dbReference type="PROSITE" id="PS51384"/>
    </source>
</evidence>
<feature type="binding site" evidence="12">
    <location>
        <begin position="413"/>
        <end position="416"/>
    </location>
    <ligand>
        <name>FAD</name>
        <dbReference type="ChEBI" id="CHEBI:57692"/>
    </ligand>
</feature>
<keyword evidence="7 12" id="KW-0521">NADP</keyword>
<evidence type="ECO:0000313" key="15">
    <source>
        <dbReference type="EMBL" id="TCK73495.1"/>
    </source>
</evidence>
<dbReference type="InterPro" id="IPR039261">
    <property type="entry name" value="FNR_nucleotide-bd"/>
</dbReference>
<dbReference type="InterPro" id="IPR001094">
    <property type="entry name" value="Flavdoxin-like"/>
</dbReference>
<dbReference type="PRINTS" id="PR00369">
    <property type="entry name" value="FLAVODOXIN"/>
</dbReference>
<keyword evidence="9" id="KW-0560">Oxidoreductase</keyword>
<dbReference type="EMBL" id="SMGK01000002">
    <property type="protein sequence ID" value="TCK73495.1"/>
    <property type="molecule type" value="Genomic_DNA"/>
</dbReference>
<keyword evidence="3" id="KW-0028">Amino-acid biosynthesis</keyword>
<evidence type="ECO:0000256" key="2">
    <source>
        <dbReference type="ARBA" id="ARBA00022448"/>
    </source>
</evidence>
<dbReference type="InterPro" id="IPR003097">
    <property type="entry name" value="CysJ-like_FAD-binding"/>
</dbReference>
<sequence>MTMQTMIPFVPEDAPFSTEQRAWLNGFLAGMFSSAPASGTEKREPLRIAVLYASQSGTAEGLARKLTKELKSKGHAAALTSLEAYTPKALAAEKYAVLIASTYGEGEAPDAAQPFYEELCIERFPALQELNYAVFGLGDRHYEHFCKFSIDLDGKLAALGAVRLCERVECDLDIDEPFAQWKEKLLGIFNAMAKVESAPAAEIAAPVTAATETQAETVAAHGRENPFSAPVIEKRVLTRESSSKVTLHMTLSIRDSGLRYEAGDACGVIPQNDPKLVEEILQRLKLTGQEMVEAPGMSVCTVADALLHRLVITRLSRKLIERYATAGGCTTLLGMLAPEQQAKLEQYIYERGLIDLLVECPGVVRTASELTAMLPKLTPRLYSISSSPLAHSGEVHTTVAVVRYSTLGRERGGVCSTLLADRLPVGEQLPIYIQPNRKFRLPADASAPVIMIGPGTGIAPFRAFLHERRALGARGRNWLFFGERSAASDFLYREELEAMAADGHLTRLDTAFSRDQEQKVYVQDRMLEQGPMLWSWLEDGASVYVCGDASRMAKDVDRTLHAIVAQHGGMEQDAAREYVNRLKDEHRYHRDVY</sequence>
<dbReference type="InterPro" id="IPR029039">
    <property type="entry name" value="Flavoprotein-like_sf"/>
</dbReference>
<evidence type="ECO:0000256" key="7">
    <source>
        <dbReference type="ARBA" id="ARBA00022857"/>
    </source>
</evidence>
<evidence type="ECO:0000256" key="8">
    <source>
        <dbReference type="ARBA" id="ARBA00022982"/>
    </source>
</evidence>
<dbReference type="PANTHER" id="PTHR19384">
    <property type="entry name" value="NITRIC OXIDE SYNTHASE-RELATED"/>
    <property type="match status" value="1"/>
</dbReference>
<feature type="binding site" evidence="12">
    <location>
        <begin position="513"/>
        <end position="514"/>
    </location>
    <ligand>
        <name>NADP(+)</name>
        <dbReference type="ChEBI" id="CHEBI:58349"/>
    </ligand>
</feature>